<comment type="caution">
    <text evidence="2">The sequence shown here is derived from an EMBL/GenBank/DDBJ whole genome shotgun (WGS) entry which is preliminary data.</text>
</comment>
<dbReference type="AlphaFoldDB" id="A0A6A3I133"/>
<gene>
    <name evidence="2" type="ORF">PR001_g25619</name>
</gene>
<evidence type="ECO:0000313" key="2">
    <source>
        <dbReference type="EMBL" id="KAE8975731.1"/>
    </source>
</evidence>
<name>A0A6A3I133_9STRA</name>
<evidence type="ECO:0000256" key="1">
    <source>
        <dbReference type="SAM" id="MobiDB-lite"/>
    </source>
</evidence>
<feature type="region of interest" description="Disordered" evidence="1">
    <location>
        <begin position="551"/>
        <end position="579"/>
    </location>
</feature>
<dbReference type="EMBL" id="QXFV01003556">
    <property type="protein sequence ID" value="KAE8975731.1"/>
    <property type="molecule type" value="Genomic_DNA"/>
</dbReference>
<evidence type="ECO:0000313" key="3">
    <source>
        <dbReference type="Proteomes" id="UP000429607"/>
    </source>
</evidence>
<accession>A0A6A3I133</accession>
<proteinExistence type="predicted"/>
<dbReference type="Proteomes" id="UP000429607">
    <property type="component" value="Unassembled WGS sequence"/>
</dbReference>
<sequence length="645" mass="72486">MANAPASVTRADELRGNVVRLECPHELPEGDWDGPVYACLREPRHIQPGHASPFVIDDSSRRPGWVCDIISRRYNPNEPSGPSSEDIAAGLASVVIPYTRLSHPAEDLSRELRDRPLLLQFRFVRFRTCFLLDGGGSDTRRFVEVSQTVFLVGQVVAYRPCDRLSFVSPSGVTLRPTSNYMCVVAIRQPESNRPAHVLLPAQSAWDSLISRHEYVVGWCHGVPAGTYPTRRTARFRSRWDEFIVPDTDDAELQRLLRDAFVPSGSDTTVDFGTSSIQLITEFGRIISIVPLDQYPARDDRDGFPYTRDRDNAQMRDTDLLQHTISDRMAGATRFRPPAAELQVHQVANVGPRPNGTYNRANLQSFWNMSLLDRVSDVQQRETLRNRYRVTKVTAKMIFAVNFGTRQLDHFLPPFTQSGGGRSITHDPSTWTSADTSPSAYIQSIKDLRLTLSRIDEAAKEWYPRPVAEVFSSVHANARSELLDQAPQNLVHATINLYTHVFTTLFHSIREGLPAASLLPQAQAIMTRGSAEYERLVRNVIDEGLIATWARNQSTRRSPRAERTSKSKTKRQPATEHTGSAIPQAIKSLIPVVNDRQVCLRFQTIKGCDFTGCKHSHELTKLPTEVFKHVTTKHGNLKDGHPNLAN</sequence>
<protein>
    <submittedName>
        <fullName evidence="2">Uncharacterized protein</fullName>
    </submittedName>
</protein>
<organism evidence="2 3">
    <name type="scientific">Phytophthora rubi</name>
    <dbReference type="NCBI Taxonomy" id="129364"/>
    <lineage>
        <taxon>Eukaryota</taxon>
        <taxon>Sar</taxon>
        <taxon>Stramenopiles</taxon>
        <taxon>Oomycota</taxon>
        <taxon>Peronosporomycetes</taxon>
        <taxon>Peronosporales</taxon>
        <taxon>Peronosporaceae</taxon>
        <taxon>Phytophthora</taxon>
    </lineage>
</organism>
<reference evidence="2 3" key="1">
    <citation type="submission" date="2018-09" db="EMBL/GenBank/DDBJ databases">
        <title>Genomic investigation of the strawberry pathogen Phytophthora fragariae indicates pathogenicity is determined by transcriptional variation in three key races.</title>
        <authorList>
            <person name="Adams T.M."/>
            <person name="Armitage A.D."/>
            <person name="Sobczyk M.K."/>
            <person name="Bates H.J."/>
            <person name="Dunwell J.M."/>
            <person name="Nellist C.F."/>
            <person name="Harrison R.J."/>
        </authorList>
    </citation>
    <scope>NUCLEOTIDE SEQUENCE [LARGE SCALE GENOMIC DNA]</scope>
    <source>
        <strain evidence="2 3">SCRP249</strain>
    </source>
</reference>